<dbReference type="Pfam" id="PF01927">
    <property type="entry name" value="Mut7-C"/>
    <property type="match status" value="1"/>
</dbReference>
<name>A0A9X2XVA0_9BACT</name>
<feature type="domain" description="Mut7-C RNAse" evidence="1">
    <location>
        <begin position="96"/>
        <end position="238"/>
    </location>
</feature>
<organism evidence="3 4">
    <name type="scientific">Paraflavisolibacter caeni</name>
    <dbReference type="NCBI Taxonomy" id="2982496"/>
    <lineage>
        <taxon>Bacteria</taxon>
        <taxon>Pseudomonadati</taxon>
        <taxon>Bacteroidota</taxon>
        <taxon>Chitinophagia</taxon>
        <taxon>Chitinophagales</taxon>
        <taxon>Chitinophagaceae</taxon>
        <taxon>Paraflavisolibacter</taxon>
    </lineage>
</organism>
<dbReference type="PANTHER" id="PTHR39081">
    <property type="entry name" value="MUT7-C DOMAIN-CONTAINING PROTEIN"/>
    <property type="match status" value="1"/>
</dbReference>
<evidence type="ECO:0000259" key="1">
    <source>
        <dbReference type="Pfam" id="PF01927"/>
    </source>
</evidence>
<feature type="domain" description="Ubiquitin Mut7-C" evidence="2">
    <location>
        <begin position="3"/>
        <end position="75"/>
    </location>
</feature>
<evidence type="ECO:0000313" key="4">
    <source>
        <dbReference type="Proteomes" id="UP001155483"/>
    </source>
</evidence>
<gene>
    <name evidence="3" type="ORF">OCK74_07885</name>
</gene>
<sequence length="248" mass="29141">MTTFFYFHKSLNDFLSVSKRNSWISYTFHGISSVKDAIEALGIPHPEVDIILVHNLSVDFTYRLKENDHIDVYPILPDHVFPENYSLSKKYIGLDQFVLDVHLGKLGKAMRVLGIDSLMENNFSDQKIAQIAASENRIVLTRDVGLLKHKVIKCGYWIRSQYWEEQLSEVVERFNLRNKMKPFTRCTVCNGIIEPVSKDVVIDQLPLVSKQLFTEFFQCTNCKRVYWKGSHYEHMEEWVKRWTTNRNE</sequence>
<dbReference type="PANTHER" id="PTHR39081:SF1">
    <property type="entry name" value="MUT7-C RNASE DOMAIN-CONTAINING PROTEIN"/>
    <property type="match status" value="1"/>
</dbReference>
<keyword evidence="4" id="KW-1185">Reference proteome</keyword>
<dbReference type="AlphaFoldDB" id="A0A9X2XVA0"/>
<dbReference type="InterPro" id="IPR002782">
    <property type="entry name" value="Mut7-C_RNAse_dom"/>
</dbReference>
<protein>
    <submittedName>
        <fullName evidence="3">Mut7-C ubiquitin/RNAse domain-containing protein</fullName>
    </submittedName>
</protein>
<dbReference type="EMBL" id="JAOTIF010000004">
    <property type="protein sequence ID" value="MCU7549032.1"/>
    <property type="molecule type" value="Genomic_DNA"/>
</dbReference>
<comment type="caution">
    <text evidence="3">The sequence shown here is derived from an EMBL/GenBank/DDBJ whole genome shotgun (WGS) entry which is preliminary data.</text>
</comment>
<dbReference type="RefSeq" id="WP_279296677.1">
    <property type="nucleotide sequence ID" value="NZ_JAOTIF010000004.1"/>
</dbReference>
<dbReference type="InterPro" id="IPR027798">
    <property type="entry name" value="Ub_Mut7C"/>
</dbReference>
<evidence type="ECO:0000313" key="3">
    <source>
        <dbReference type="EMBL" id="MCU7549032.1"/>
    </source>
</evidence>
<proteinExistence type="predicted"/>
<accession>A0A9X2XVA0</accession>
<reference evidence="3" key="2">
    <citation type="submission" date="2023-04" db="EMBL/GenBank/DDBJ databases">
        <title>Paracnuella aquatica gen. nov., sp. nov., a member of the family Chitinophagaceae isolated from a hot spring.</title>
        <authorList>
            <person name="Wang C."/>
        </authorList>
    </citation>
    <scope>NUCLEOTIDE SEQUENCE</scope>
    <source>
        <strain evidence="3">LB-8</strain>
    </source>
</reference>
<dbReference type="Proteomes" id="UP001155483">
    <property type="component" value="Unassembled WGS sequence"/>
</dbReference>
<dbReference type="Pfam" id="PF14451">
    <property type="entry name" value="Ub-Mut7C"/>
    <property type="match status" value="1"/>
</dbReference>
<reference evidence="3" key="1">
    <citation type="submission" date="2022-09" db="EMBL/GenBank/DDBJ databases">
        <authorList>
            <person name="Yuan C."/>
            <person name="Ke Z."/>
        </authorList>
    </citation>
    <scope>NUCLEOTIDE SEQUENCE</scope>
    <source>
        <strain evidence="3">LB-8</strain>
    </source>
</reference>
<evidence type="ECO:0000259" key="2">
    <source>
        <dbReference type="Pfam" id="PF14451"/>
    </source>
</evidence>